<name>A0A1F7HJD6_9BACT</name>
<sequence>MRIAVFTDAWSPQVNGVVTHLRETLPLLAHSHDVHLFTFRSQDMDLPESIKTYTVGSIPSRVYPEVRVTNPFSTVCSRAVMDIKPDIIHVHTPGTVGASGVMLAQRFHIPLVMTFHTYLADPEYLRTIGFTWFGLYKSSLLQGAIWGWMGWFYNKADIIISPSQTTQDDIKQHFGALLTYKVISPGVVLEKFHKPDMTEKEMCDTYGLKQRYFLYAGRLSKEKNIDELIHAFFDSKVWQDYEPVSLVIVGSGPQEKALRREASRLAIEHHVIFTGLIPHRKLQSSGMYNRAIAFVSMSTSETYGLTFVEAMAAGTPLIVVRAKAAAEIFDNNGKLCSPHDITGFGGAMSMLAHDHELKAKMGTQSLHIAEKHSVKECVNKLEEVYKSLSSQQEHLH</sequence>
<dbReference type="Proteomes" id="UP000178098">
    <property type="component" value="Unassembled WGS sequence"/>
</dbReference>
<feature type="domain" description="Glycosyltransferase subfamily 4-like N-terminal" evidence="2">
    <location>
        <begin position="14"/>
        <end position="190"/>
    </location>
</feature>
<dbReference type="Pfam" id="PF13439">
    <property type="entry name" value="Glyco_transf_4"/>
    <property type="match status" value="1"/>
</dbReference>
<reference evidence="3 4" key="1">
    <citation type="journal article" date="2016" name="Nat. Commun.">
        <title>Thousands of microbial genomes shed light on interconnected biogeochemical processes in an aquifer system.</title>
        <authorList>
            <person name="Anantharaman K."/>
            <person name="Brown C.T."/>
            <person name="Hug L.A."/>
            <person name="Sharon I."/>
            <person name="Castelle C.J."/>
            <person name="Probst A.J."/>
            <person name="Thomas B.C."/>
            <person name="Singh A."/>
            <person name="Wilkins M.J."/>
            <person name="Karaoz U."/>
            <person name="Brodie E.L."/>
            <person name="Williams K.H."/>
            <person name="Hubbard S.S."/>
            <person name="Banfield J.F."/>
        </authorList>
    </citation>
    <scope>NUCLEOTIDE SEQUENCE [LARGE SCALE GENOMIC DNA]</scope>
</reference>
<dbReference type="InterPro" id="IPR028098">
    <property type="entry name" value="Glyco_trans_4-like_N"/>
</dbReference>
<gene>
    <name evidence="3" type="ORF">A3D08_02255</name>
</gene>
<dbReference type="AlphaFoldDB" id="A0A1F7HJD6"/>
<evidence type="ECO:0008006" key="5">
    <source>
        <dbReference type="Google" id="ProtNLM"/>
    </source>
</evidence>
<dbReference type="InterPro" id="IPR050194">
    <property type="entry name" value="Glycosyltransferase_grp1"/>
</dbReference>
<evidence type="ECO:0000313" key="3">
    <source>
        <dbReference type="EMBL" id="OGK31328.1"/>
    </source>
</evidence>
<proteinExistence type="predicted"/>
<comment type="caution">
    <text evidence="3">The sequence shown here is derived from an EMBL/GenBank/DDBJ whole genome shotgun (WGS) entry which is preliminary data.</text>
</comment>
<evidence type="ECO:0000259" key="1">
    <source>
        <dbReference type="Pfam" id="PF00534"/>
    </source>
</evidence>
<dbReference type="GO" id="GO:0016757">
    <property type="term" value="F:glycosyltransferase activity"/>
    <property type="evidence" value="ECO:0007669"/>
    <property type="project" value="InterPro"/>
</dbReference>
<feature type="domain" description="Glycosyl transferase family 1" evidence="1">
    <location>
        <begin position="209"/>
        <end position="364"/>
    </location>
</feature>
<dbReference type="PANTHER" id="PTHR45947:SF3">
    <property type="entry name" value="SULFOQUINOVOSYL TRANSFERASE SQD2"/>
    <property type="match status" value="1"/>
</dbReference>
<dbReference type="Pfam" id="PF00534">
    <property type="entry name" value="Glycos_transf_1"/>
    <property type="match status" value="1"/>
</dbReference>
<organism evidence="3 4">
    <name type="scientific">Candidatus Roizmanbacteria bacterium RIFCSPHIGHO2_02_FULL_43_11</name>
    <dbReference type="NCBI Taxonomy" id="1802043"/>
    <lineage>
        <taxon>Bacteria</taxon>
        <taxon>Candidatus Roizmaniibacteriota</taxon>
    </lineage>
</organism>
<protein>
    <recommendedName>
        <fullName evidence="5">Glycosyltransferase subfamily 4-like N-terminal domain-containing protein</fullName>
    </recommendedName>
</protein>
<dbReference type="SUPFAM" id="SSF53756">
    <property type="entry name" value="UDP-Glycosyltransferase/glycogen phosphorylase"/>
    <property type="match status" value="1"/>
</dbReference>
<dbReference type="PANTHER" id="PTHR45947">
    <property type="entry name" value="SULFOQUINOVOSYL TRANSFERASE SQD2"/>
    <property type="match status" value="1"/>
</dbReference>
<evidence type="ECO:0000259" key="2">
    <source>
        <dbReference type="Pfam" id="PF13439"/>
    </source>
</evidence>
<dbReference type="InterPro" id="IPR001296">
    <property type="entry name" value="Glyco_trans_1"/>
</dbReference>
<dbReference type="EMBL" id="MFZT01000020">
    <property type="protein sequence ID" value="OGK31328.1"/>
    <property type="molecule type" value="Genomic_DNA"/>
</dbReference>
<dbReference type="Gene3D" id="3.40.50.2000">
    <property type="entry name" value="Glycogen Phosphorylase B"/>
    <property type="match status" value="2"/>
</dbReference>
<evidence type="ECO:0000313" key="4">
    <source>
        <dbReference type="Proteomes" id="UP000178098"/>
    </source>
</evidence>
<accession>A0A1F7HJD6</accession>